<dbReference type="InterPro" id="IPR008969">
    <property type="entry name" value="CarboxyPept-like_regulatory"/>
</dbReference>
<accession>A0A420VWK4</accession>
<evidence type="ECO:0000256" key="9">
    <source>
        <dbReference type="ARBA" id="ARBA00023237"/>
    </source>
</evidence>
<dbReference type="Pfam" id="PF13715">
    <property type="entry name" value="CarbopepD_reg_2"/>
    <property type="match status" value="1"/>
</dbReference>
<name>A0A420VWK4_9SPHI</name>
<comment type="similarity">
    <text evidence="10 11">Belongs to the TonB-dependent receptor family.</text>
</comment>
<evidence type="ECO:0000256" key="6">
    <source>
        <dbReference type="ARBA" id="ARBA00023077"/>
    </source>
</evidence>
<organism evidence="15 16">
    <name type="scientific">Sphingobacterium puteale</name>
    <dbReference type="NCBI Taxonomy" id="2420510"/>
    <lineage>
        <taxon>Bacteria</taxon>
        <taxon>Pseudomonadati</taxon>
        <taxon>Bacteroidota</taxon>
        <taxon>Sphingobacteriia</taxon>
        <taxon>Sphingobacteriales</taxon>
        <taxon>Sphingobacteriaceae</taxon>
        <taxon>Sphingobacterium</taxon>
    </lineage>
</organism>
<keyword evidence="16" id="KW-1185">Reference proteome</keyword>
<dbReference type="InterPro" id="IPR023996">
    <property type="entry name" value="TonB-dep_OMP_SusC/RagA"/>
</dbReference>
<dbReference type="InterPro" id="IPR012910">
    <property type="entry name" value="Plug_dom"/>
</dbReference>
<proteinExistence type="inferred from homology"/>
<feature type="domain" description="TonB-dependent receptor plug" evidence="14">
    <location>
        <begin position="115"/>
        <end position="222"/>
    </location>
</feature>
<dbReference type="InterPro" id="IPR023997">
    <property type="entry name" value="TonB-dep_OMP_SusC/RagA_CS"/>
</dbReference>
<dbReference type="InterPro" id="IPR037066">
    <property type="entry name" value="Plug_dom_sf"/>
</dbReference>
<keyword evidence="4 10" id="KW-0812">Transmembrane</keyword>
<evidence type="ECO:0000313" key="15">
    <source>
        <dbReference type="EMBL" id="RKO70625.1"/>
    </source>
</evidence>
<sequence>MNKTFRLAALLCAMPISMALAQQAAMKGRVVDTQGHPLIGATVKVKGSAAGPSAVLDNGEFSLNVKNGDTIIVTMLGYAQREVVYQGQASLAIVLEGSATNIEEVVVVGYGTQKKVNLTGAVSIIESGQLERRPNLSTSSALQGLAPGVTVTSQTGAPGGDGGQIRIRGINSFGGSDSSPLVIIDGVAGSIDNIDYNLIESISVLKDAASSAIYGSRAANGVILITTKRGKDKLAIDYKGYIGMQDPTAIPKVADGLTYMRMFNEANRNDGNQPTYTDEAMEEYRKLYAADPDNFDWQKAILKGSGFTQNHFLSLSANSGIIRVAPSFGYSTQDGLIKNTGFKRYVFRNNMDITPSDKFSVRMDLSVTNKNRKQIAGEGTIWNYLGRMPTDLPIRHPNGLWAEGWVKNNPVAQIEEGGNNNTNNLEFIGNLSLNYKPTEWLSLLGTIAPRYLTRNTHQFTKMVEVYDVNGASAGSANTTTDLTERSYRQYFGSYFVTATADRSYGDHSFKMMVGTSRESFNEKFLMGYRRDFMYDTYEVLNAGADNATKNNGSTIDEWLLISQFGRLNYSFKDRYLFEANIRHDGSSRFVKNNRWSTFPSFSAGWRLSEEPFMESLKGAVNQLKLRGSWGKLGNQNIGDSYYPFASQLALGSISMGGQLYPLVSQNEMANERLVWESTTMSGAGLDAVLFKNFSLTFDWYSKTTNGILLKLDIPAVHGLPGPFQNAGKVQNKGWELAVRYDKKFGDFKLGLGGNIADVKNKILDMSNTTMGTFLRQQTGYSINSIYGYVADGYYQDADEIKNGPAQFGTLQPGDIRYKDIAGGFDGAGNPIPDGKINESDKLIIGNTIPRYTYGVNLDLSYKGLRLNAFVQGVAKADGYLSSHYVVPLAMASAVKEWQTDYWTVDNPDAALPRLSHSSTNNTQNSTFWMRSAAYLRLKNIQLGYEIPQHLLAKLKLNGLFVYVNGQNLFTKTNFYKGYDPEINYNAGASEGVSLGDGNFYPQVKVYTFGVDFKF</sequence>
<evidence type="ECO:0000256" key="4">
    <source>
        <dbReference type="ARBA" id="ARBA00022692"/>
    </source>
</evidence>
<evidence type="ECO:0000259" key="14">
    <source>
        <dbReference type="Pfam" id="PF07715"/>
    </source>
</evidence>
<comment type="caution">
    <text evidence="15">The sequence shown here is derived from an EMBL/GenBank/DDBJ whole genome shotgun (WGS) entry which is preliminary data.</text>
</comment>
<keyword evidence="7 10" id="KW-0472">Membrane</keyword>
<dbReference type="NCBIfam" id="TIGR04056">
    <property type="entry name" value="OMP_RagA_SusC"/>
    <property type="match status" value="1"/>
</dbReference>
<feature type="chain" id="PRO_5019138208" evidence="12">
    <location>
        <begin position="22"/>
        <end position="1014"/>
    </location>
</feature>
<dbReference type="FunFam" id="2.170.130.10:FF:000003">
    <property type="entry name" value="SusC/RagA family TonB-linked outer membrane protein"/>
    <property type="match status" value="1"/>
</dbReference>
<protein>
    <submittedName>
        <fullName evidence="15">TonB-dependent receptor</fullName>
    </submittedName>
</protein>
<dbReference type="Pfam" id="PF07715">
    <property type="entry name" value="Plug"/>
    <property type="match status" value="1"/>
</dbReference>
<dbReference type="RefSeq" id="WP_121125148.1">
    <property type="nucleotide sequence ID" value="NZ_RBWS01000011.1"/>
</dbReference>
<evidence type="ECO:0000256" key="10">
    <source>
        <dbReference type="PROSITE-ProRule" id="PRU01360"/>
    </source>
</evidence>
<dbReference type="OrthoDB" id="600887at2"/>
<keyword evidence="3 10" id="KW-1134">Transmembrane beta strand</keyword>
<dbReference type="Gene3D" id="2.170.130.10">
    <property type="entry name" value="TonB-dependent receptor, plug domain"/>
    <property type="match status" value="1"/>
</dbReference>
<evidence type="ECO:0000256" key="7">
    <source>
        <dbReference type="ARBA" id="ARBA00023136"/>
    </source>
</evidence>
<keyword evidence="8 15" id="KW-0675">Receptor</keyword>
<dbReference type="Proteomes" id="UP000282423">
    <property type="component" value="Unassembled WGS sequence"/>
</dbReference>
<feature type="signal peptide" evidence="12">
    <location>
        <begin position="1"/>
        <end position="21"/>
    </location>
</feature>
<evidence type="ECO:0000313" key="16">
    <source>
        <dbReference type="Proteomes" id="UP000282423"/>
    </source>
</evidence>
<evidence type="ECO:0000256" key="3">
    <source>
        <dbReference type="ARBA" id="ARBA00022452"/>
    </source>
</evidence>
<dbReference type="SUPFAM" id="SSF49464">
    <property type="entry name" value="Carboxypeptidase regulatory domain-like"/>
    <property type="match status" value="1"/>
</dbReference>
<keyword evidence="6 11" id="KW-0798">TonB box</keyword>
<evidence type="ECO:0000256" key="8">
    <source>
        <dbReference type="ARBA" id="ARBA00023170"/>
    </source>
</evidence>
<dbReference type="PANTHER" id="PTHR30069">
    <property type="entry name" value="TONB-DEPENDENT OUTER MEMBRANE RECEPTOR"/>
    <property type="match status" value="1"/>
</dbReference>
<dbReference type="GO" id="GO:0044718">
    <property type="term" value="P:siderophore transmembrane transport"/>
    <property type="evidence" value="ECO:0007669"/>
    <property type="project" value="TreeGrafter"/>
</dbReference>
<dbReference type="InterPro" id="IPR039426">
    <property type="entry name" value="TonB-dep_rcpt-like"/>
</dbReference>
<dbReference type="Pfam" id="PF00593">
    <property type="entry name" value="TonB_dep_Rec_b-barrel"/>
    <property type="match status" value="1"/>
</dbReference>
<dbReference type="InterPro" id="IPR036942">
    <property type="entry name" value="Beta-barrel_TonB_sf"/>
</dbReference>
<dbReference type="PROSITE" id="PS52016">
    <property type="entry name" value="TONB_DEPENDENT_REC_3"/>
    <property type="match status" value="1"/>
</dbReference>
<evidence type="ECO:0000256" key="12">
    <source>
        <dbReference type="SAM" id="SignalP"/>
    </source>
</evidence>
<keyword evidence="5 12" id="KW-0732">Signal</keyword>
<dbReference type="EMBL" id="RBWS01000011">
    <property type="protein sequence ID" value="RKO70625.1"/>
    <property type="molecule type" value="Genomic_DNA"/>
</dbReference>
<dbReference type="PANTHER" id="PTHR30069:SF29">
    <property type="entry name" value="HEMOGLOBIN AND HEMOGLOBIN-HAPTOGLOBIN-BINDING PROTEIN 1-RELATED"/>
    <property type="match status" value="1"/>
</dbReference>
<evidence type="ECO:0000259" key="13">
    <source>
        <dbReference type="Pfam" id="PF00593"/>
    </source>
</evidence>
<comment type="subcellular location">
    <subcellularLocation>
        <location evidence="1 10">Cell outer membrane</location>
        <topology evidence="1 10">Multi-pass membrane protein</topology>
    </subcellularLocation>
</comment>
<dbReference type="NCBIfam" id="TIGR04057">
    <property type="entry name" value="SusC_RagA_signa"/>
    <property type="match status" value="1"/>
</dbReference>
<gene>
    <name evidence="15" type="ORF">D7322_15215</name>
</gene>
<keyword evidence="9 10" id="KW-0998">Cell outer membrane</keyword>
<dbReference type="InterPro" id="IPR000531">
    <property type="entry name" value="Beta-barrel_TonB"/>
</dbReference>
<dbReference type="Gene3D" id="2.40.170.20">
    <property type="entry name" value="TonB-dependent receptor, beta-barrel domain"/>
    <property type="match status" value="1"/>
</dbReference>
<keyword evidence="2 10" id="KW-0813">Transport</keyword>
<dbReference type="AlphaFoldDB" id="A0A420VWK4"/>
<evidence type="ECO:0000256" key="5">
    <source>
        <dbReference type="ARBA" id="ARBA00022729"/>
    </source>
</evidence>
<evidence type="ECO:0000256" key="11">
    <source>
        <dbReference type="RuleBase" id="RU003357"/>
    </source>
</evidence>
<dbReference type="SUPFAM" id="SSF56935">
    <property type="entry name" value="Porins"/>
    <property type="match status" value="1"/>
</dbReference>
<evidence type="ECO:0000256" key="2">
    <source>
        <dbReference type="ARBA" id="ARBA00022448"/>
    </source>
</evidence>
<reference evidence="15 16" key="1">
    <citation type="submission" date="2018-10" db="EMBL/GenBank/DDBJ databases">
        <title>Sphingobacterium sp. M05W1-28.</title>
        <authorList>
            <person name="Cai H."/>
        </authorList>
    </citation>
    <scope>NUCLEOTIDE SEQUENCE [LARGE SCALE GENOMIC DNA]</scope>
    <source>
        <strain evidence="15 16">M05W1-28</strain>
    </source>
</reference>
<dbReference type="GO" id="GO:0015344">
    <property type="term" value="F:siderophore uptake transmembrane transporter activity"/>
    <property type="evidence" value="ECO:0007669"/>
    <property type="project" value="TreeGrafter"/>
</dbReference>
<evidence type="ECO:0000256" key="1">
    <source>
        <dbReference type="ARBA" id="ARBA00004571"/>
    </source>
</evidence>
<dbReference type="GO" id="GO:0009279">
    <property type="term" value="C:cell outer membrane"/>
    <property type="evidence" value="ECO:0007669"/>
    <property type="project" value="UniProtKB-SubCell"/>
</dbReference>
<feature type="domain" description="TonB-dependent receptor-like beta-barrel" evidence="13">
    <location>
        <begin position="479"/>
        <end position="968"/>
    </location>
</feature>